<dbReference type="RefSeq" id="YP_007678059.1">
    <property type="nucleotide sequence ID" value="NC_020883.1"/>
</dbReference>
<accession>M4ZRZ1</accession>
<evidence type="ECO:0000313" key="2">
    <source>
        <dbReference type="EMBL" id="BAM99113.1"/>
    </source>
</evidence>
<dbReference type="Pfam" id="PF13780">
    <property type="entry name" value="DUF4176"/>
    <property type="match status" value="1"/>
</dbReference>
<evidence type="ECO:0000313" key="3">
    <source>
        <dbReference type="Proteomes" id="UP000011861"/>
    </source>
</evidence>
<feature type="compositionally biased region" description="Basic residues" evidence="1">
    <location>
        <begin position="124"/>
        <end position="134"/>
    </location>
</feature>
<protein>
    <submittedName>
        <fullName evidence="2">Uncharacterized protein</fullName>
    </submittedName>
</protein>
<dbReference type="Proteomes" id="UP000011861">
    <property type="component" value="Segment"/>
</dbReference>
<evidence type="ECO:0000256" key="1">
    <source>
        <dbReference type="SAM" id="MobiDB-lite"/>
    </source>
</evidence>
<name>M4ZRZ1_9CAUD</name>
<keyword evidence="3" id="KW-1185">Reference proteome</keyword>
<reference evidence="2 3" key="1">
    <citation type="journal article" date="2013" name="Virus Genes">
        <title>Complete nucleotide sequence of Bacillus subtilis (natto) bacteriophage PM1, a phage associated with disruption of food production.</title>
        <authorList>
            <person name="Umene K."/>
            <person name="Shiraishi A."/>
        </authorList>
    </citation>
    <scope>NUCLEOTIDE SEQUENCE [LARGE SCALE GENOMIC DNA]</scope>
    <source>
        <strain evidence="2">PM1</strain>
    </source>
</reference>
<dbReference type="KEGG" id="vg:15042054"/>
<dbReference type="InterPro" id="IPR025233">
    <property type="entry name" value="DUF4176"/>
</dbReference>
<proteinExistence type="predicted"/>
<organism evidence="2 3">
    <name type="scientific">Bacillus phage PM1</name>
    <dbReference type="NCBI Taxonomy" id="547228"/>
    <lineage>
        <taxon>Viruses</taxon>
        <taxon>Duplodnaviria</taxon>
        <taxon>Heunggongvirae</taxon>
        <taxon>Uroviricota</taxon>
        <taxon>Caudoviricetes</taxon>
        <taxon>Pemunavirus</taxon>
        <taxon>Pemunavirus PM1</taxon>
    </lineage>
</organism>
<sequence>MSDNIKTIDVFNEVDENARLIDPLLPIGSRVFVSVAGPPEPIEPLLIIGRRSINPRTFKVWDYSAVRLEEGHQNTYVKSAGEWTSNLVYFNHDEIVQIIDKPQKLKISKKGTRNNDDDSENFIRRRTYKKDFKR</sequence>
<feature type="region of interest" description="Disordered" evidence="1">
    <location>
        <begin position="106"/>
        <end position="134"/>
    </location>
</feature>
<dbReference type="EMBL" id="AB711120">
    <property type="protein sequence ID" value="BAM99113.1"/>
    <property type="molecule type" value="Genomic_DNA"/>
</dbReference>
<dbReference type="GeneID" id="15042054"/>